<comment type="subcellular location">
    <subcellularLocation>
        <location evidence="2 10">Cell membrane</location>
        <topology evidence="2 10">Multi-pass membrane protein</topology>
    </subcellularLocation>
</comment>
<protein>
    <recommendedName>
        <fullName evidence="10">Plasma membrane fusion protein PRM1</fullName>
    </recommendedName>
</protein>
<evidence type="ECO:0000313" key="12">
    <source>
        <dbReference type="EMBL" id="KAJ4483902.1"/>
    </source>
</evidence>
<feature type="region of interest" description="Disordered" evidence="11">
    <location>
        <begin position="807"/>
        <end position="830"/>
    </location>
</feature>
<organism evidence="12 13">
    <name type="scientific">Lentinula aciculospora</name>
    <dbReference type="NCBI Taxonomy" id="153920"/>
    <lineage>
        <taxon>Eukaryota</taxon>
        <taxon>Fungi</taxon>
        <taxon>Dikarya</taxon>
        <taxon>Basidiomycota</taxon>
        <taxon>Agaricomycotina</taxon>
        <taxon>Agaricomycetes</taxon>
        <taxon>Agaricomycetidae</taxon>
        <taxon>Agaricales</taxon>
        <taxon>Marasmiineae</taxon>
        <taxon>Omphalotaceae</taxon>
        <taxon>Lentinula</taxon>
    </lineage>
</organism>
<dbReference type="InterPro" id="IPR026777">
    <property type="entry name" value="PRM1"/>
</dbReference>
<dbReference type="AlphaFoldDB" id="A0A9W9DS45"/>
<feature type="compositionally biased region" description="Polar residues" evidence="11">
    <location>
        <begin position="807"/>
        <end position="816"/>
    </location>
</feature>
<dbReference type="GO" id="GO:0032220">
    <property type="term" value="P:plasma membrane fusion involved in cytogamy"/>
    <property type="evidence" value="ECO:0007669"/>
    <property type="project" value="TreeGrafter"/>
</dbReference>
<comment type="caution">
    <text evidence="10">Lacks conserved residue(s) required for the propagation of feature annotation.</text>
</comment>
<evidence type="ECO:0000256" key="5">
    <source>
        <dbReference type="ARBA" id="ARBA00022692"/>
    </source>
</evidence>
<dbReference type="PANTHER" id="PTHR31030:SF1">
    <property type="entry name" value="PLASMA MEMBRANE FUSION PROTEIN PRM1"/>
    <property type="match status" value="1"/>
</dbReference>
<evidence type="ECO:0000313" key="13">
    <source>
        <dbReference type="Proteomes" id="UP001150266"/>
    </source>
</evidence>
<feature type="transmembrane region" description="Helical" evidence="10">
    <location>
        <begin position="300"/>
        <end position="322"/>
    </location>
</feature>
<dbReference type="PANTHER" id="PTHR31030">
    <property type="entry name" value="PLASMA MEMBRANE FUSION PROTEIN PRM1"/>
    <property type="match status" value="1"/>
</dbReference>
<evidence type="ECO:0000256" key="3">
    <source>
        <dbReference type="ARBA" id="ARBA00010780"/>
    </source>
</evidence>
<comment type="similarity">
    <text evidence="3 10">Belongs to the PRM1 family.</text>
</comment>
<evidence type="ECO:0000256" key="4">
    <source>
        <dbReference type="ARBA" id="ARBA00022475"/>
    </source>
</evidence>
<proteinExistence type="inferred from homology"/>
<comment type="function">
    <text evidence="1 10">Involved in cell fusion during mating by stabilizing the plasma membrane fusion event.</text>
</comment>
<evidence type="ECO:0000256" key="6">
    <source>
        <dbReference type="ARBA" id="ARBA00022971"/>
    </source>
</evidence>
<feature type="compositionally biased region" description="Polar residues" evidence="11">
    <location>
        <begin position="693"/>
        <end position="711"/>
    </location>
</feature>
<sequence length="989" mass="107219">MSFSPPPTYDAHSNSYVSTTSLKPYLELPHLLSLTWLAYPILSLLFIAFRLQLSLASAEDDVANVKADLLASCQAAQKAATAAASMPRYMAIATNEQFVSAVNDSMNAARATLVLALTIMEAIINFIVDIYRSTLLCFVELVVRGALSLAISAVSALNDAVKDVASGIASAIQDSISGANSAITTAIDAINKVNPFGNISIPQISSPDLSALNNVSLPSSFQDSLNQLNSSLPTFSQLKDDINAILDTPFELLKKDINDTFAGLSFNSSLLTVPEQNEVSFCDQLDTSVVDDLGQDLIKIAKIGVIIIILIALLLVGLNCLLEWYKWRCQKAHLQYTREAWSTDPSVTHSKGFGAPSVTLTDHNLLMLQANGAHPLITRIMNQLSARLHFSPSTYTNLSWFLHYIFHAPALACFLIGFFGLLSVEIQLIAVHPLEAKYAARAAATTTDFSNTIATSMNASMYNQSAAYANNVNSHIDNLQSSINDGLFGWVNGTTTTLNDTLATFYSDIQDAISDAFNGTLLEEPLQEFLACFIGSKVEAIEDALTFLNENLQIDMPRMNESVLVLSPESINEVSQPIAAAAVGDGSDDNGGFVGKLVNAYVASLEKERIMFGIFMGLWGVVILMAICILLWSTYGKRYMERRRQRKWEREQRGGVDGLVVPFRLGQPASEKPGTDFLSFTPPPTQPFDLGDSPSNSAGSSRAPRSSNPKTGKSWENFFGGGGGTRKKPFPAISKPFKLMSVVGNKSELSDVPTEGVSIAVLEEEPGKAWYTRLTGTFGKKTSGSQADSPTALGDRSRANLRISIDRASSTRTLTQDPGDESGLHSRWSTSPEVTRVAPWMGILSPTRRSYDHGPPPAPPIHSKVRQNVNSIPADVNSTYESSAVHVGHALAPPLHHGFDGRLSLNASTLAPPYDRHRRSSSVPAWKMPVPSASSSVTPMTRFLTSNSARRSSNVDPFATPFDDEHQVIVERAPPRQSYHTNPFTVVAM</sequence>
<evidence type="ECO:0000256" key="8">
    <source>
        <dbReference type="ARBA" id="ARBA00023136"/>
    </source>
</evidence>
<keyword evidence="7 10" id="KW-1133">Transmembrane helix</keyword>
<dbReference type="Proteomes" id="UP001150266">
    <property type="component" value="Unassembled WGS sequence"/>
</dbReference>
<evidence type="ECO:0000256" key="9">
    <source>
        <dbReference type="ARBA" id="ARBA00023180"/>
    </source>
</evidence>
<evidence type="ECO:0000256" key="2">
    <source>
        <dbReference type="ARBA" id="ARBA00004651"/>
    </source>
</evidence>
<dbReference type="GO" id="GO:0043332">
    <property type="term" value="C:mating projection tip"/>
    <property type="evidence" value="ECO:0007669"/>
    <property type="project" value="UniProtKB-UniRule"/>
</dbReference>
<dbReference type="GO" id="GO:0005886">
    <property type="term" value="C:plasma membrane"/>
    <property type="evidence" value="ECO:0007669"/>
    <property type="project" value="UniProtKB-SubCell"/>
</dbReference>
<keyword evidence="4 10" id="KW-1003">Cell membrane</keyword>
<gene>
    <name evidence="12" type="ORF">J3R30DRAFT_1846957</name>
</gene>
<keyword evidence="6 10" id="KW-0184">Conjugation</keyword>
<keyword evidence="9" id="KW-0325">Glycoprotein</keyword>
<comment type="caution">
    <text evidence="12">The sequence shown here is derived from an EMBL/GenBank/DDBJ whole genome shotgun (WGS) entry which is preliminary data.</text>
</comment>
<keyword evidence="5 10" id="KW-0812">Transmembrane</keyword>
<accession>A0A9W9DS45</accession>
<keyword evidence="8 10" id="KW-0472">Membrane</keyword>
<evidence type="ECO:0000256" key="1">
    <source>
        <dbReference type="ARBA" id="ARBA00002512"/>
    </source>
</evidence>
<feature type="region of interest" description="Disordered" evidence="11">
    <location>
        <begin position="672"/>
        <end position="727"/>
    </location>
</feature>
<name>A0A9W9DS45_9AGAR</name>
<evidence type="ECO:0000256" key="10">
    <source>
        <dbReference type="RuleBase" id="RU366035"/>
    </source>
</evidence>
<keyword evidence="13" id="KW-1185">Reference proteome</keyword>
<reference evidence="12" key="1">
    <citation type="submission" date="2022-08" db="EMBL/GenBank/DDBJ databases">
        <title>A Global Phylogenomic Analysis of the Shiitake Genus Lentinula.</title>
        <authorList>
            <consortium name="DOE Joint Genome Institute"/>
            <person name="Sierra-Patev S."/>
            <person name="Min B."/>
            <person name="Naranjo-Ortiz M."/>
            <person name="Looney B."/>
            <person name="Konkel Z."/>
            <person name="Slot J.C."/>
            <person name="Sakamoto Y."/>
            <person name="Steenwyk J.L."/>
            <person name="Rokas A."/>
            <person name="Carro J."/>
            <person name="Camarero S."/>
            <person name="Ferreira P."/>
            <person name="Molpeceres G."/>
            <person name="Ruiz-Duenas F.J."/>
            <person name="Serrano A."/>
            <person name="Henrissat B."/>
            <person name="Drula E."/>
            <person name="Hughes K.W."/>
            <person name="Mata J.L."/>
            <person name="Ishikawa N.K."/>
            <person name="Vargas-Isla R."/>
            <person name="Ushijima S."/>
            <person name="Smith C.A."/>
            <person name="Ahrendt S."/>
            <person name="Andreopoulos W."/>
            <person name="He G."/>
            <person name="Labutti K."/>
            <person name="Lipzen A."/>
            <person name="Ng V."/>
            <person name="Riley R."/>
            <person name="Sandor L."/>
            <person name="Barry K."/>
            <person name="Martinez A.T."/>
            <person name="Xiao Y."/>
            <person name="Gibbons J.G."/>
            <person name="Terashima K."/>
            <person name="Grigoriev I.V."/>
            <person name="Hibbett D.S."/>
        </authorList>
    </citation>
    <scope>NUCLEOTIDE SEQUENCE</scope>
    <source>
        <strain evidence="12">JLM2183</strain>
    </source>
</reference>
<dbReference type="EMBL" id="JAOTPV010000004">
    <property type="protein sequence ID" value="KAJ4483902.1"/>
    <property type="molecule type" value="Genomic_DNA"/>
</dbReference>
<dbReference type="OrthoDB" id="10248838at2759"/>
<evidence type="ECO:0000256" key="11">
    <source>
        <dbReference type="SAM" id="MobiDB-lite"/>
    </source>
</evidence>
<feature type="transmembrane region" description="Helical" evidence="10">
    <location>
        <begin position="610"/>
        <end position="635"/>
    </location>
</feature>
<evidence type="ECO:0000256" key="7">
    <source>
        <dbReference type="ARBA" id="ARBA00022989"/>
    </source>
</evidence>
<feature type="transmembrane region" description="Helical" evidence="10">
    <location>
        <begin position="401"/>
        <end position="422"/>
    </location>
</feature>